<keyword evidence="3" id="KW-1185">Reference proteome</keyword>
<proteinExistence type="predicted"/>
<organism evidence="2 3">
    <name type="scientific">Kushneria sinocarnis</name>
    <dbReference type="NCBI Taxonomy" id="595502"/>
    <lineage>
        <taxon>Bacteria</taxon>
        <taxon>Pseudomonadati</taxon>
        <taxon>Pseudomonadota</taxon>
        <taxon>Gammaproteobacteria</taxon>
        <taxon>Oceanospirillales</taxon>
        <taxon>Halomonadaceae</taxon>
        <taxon>Kushneria</taxon>
    </lineage>
</organism>
<protein>
    <submittedName>
        <fullName evidence="2">Viral Gp157 protein</fullName>
    </submittedName>
</protein>
<evidence type="ECO:0000313" key="2">
    <source>
        <dbReference type="EMBL" id="RKQ97107.1"/>
    </source>
</evidence>
<dbReference type="EMBL" id="RBIN01000007">
    <property type="protein sequence ID" value="RKQ97107.1"/>
    <property type="molecule type" value="Genomic_DNA"/>
</dbReference>
<comment type="caution">
    <text evidence="2">The sequence shown here is derived from an EMBL/GenBank/DDBJ whole genome shotgun (WGS) entry which is preliminary data.</text>
</comment>
<reference evidence="2 3" key="1">
    <citation type="submission" date="2018-10" db="EMBL/GenBank/DDBJ databases">
        <title>Genomic Encyclopedia of Type Strains, Phase IV (KMG-IV): sequencing the most valuable type-strain genomes for metagenomic binning, comparative biology and taxonomic classification.</title>
        <authorList>
            <person name="Goeker M."/>
        </authorList>
    </citation>
    <scope>NUCLEOTIDE SEQUENCE [LARGE SCALE GENOMIC DNA]</scope>
    <source>
        <strain evidence="2 3">DSM 23229</strain>
    </source>
</reference>
<dbReference type="AlphaFoldDB" id="A0A420WUI3"/>
<keyword evidence="1" id="KW-0175">Coiled coil</keyword>
<dbReference type="Proteomes" id="UP000281975">
    <property type="component" value="Unassembled WGS sequence"/>
</dbReference>
<dbReference type="Pfam" id="PF05565">
    <property type="entry name" value="Sipho_Gp157"/>
    <property type="match status" value="1"/>
</dbReference>
<evidence type="ECO:0000313" key="3">
    <source>
        <dbReference type="Proteomes" id="UP000281975"/>
    </source>
</evidence>
<name>A0A420WUI3_9GAMM</name>
<gene>
    <name evidence="2" type="ORF">C7446_2526</name>
</gene>
<feature type="coiled-coil region" evidence="1">
    <location>
        <begin position="35"/>
        <end position="69"/>
    </location>
</feature>
<sequence>MDAADDEAFREALDETLTAQGEMLDEKIEATIIVARQLDEDAEYCKAEIDRLRKRAESFRRNADACRERVRMAMESTGRDKIKRRLFTISRVAGKDVARLDDEQQLPADYVRVKETRSPDKAAILKALKAGQSVPGASLGKGQDSLRIS</sequence>
<accession>A0A420WUI3</accession>
<dbReference type="InterPro" id="IPR008840">
    <property type="entry name" value="Sipho_Gp157"/>
</dbReference>
<evidence type="ECO:0000256" key="1">
    <source>
        <dbReference type="SAM" id="Coils"/>
    </source>
</evidence>